<reference evidence="2" key="1">
    <citation type="submission" date="2018-05" db="EMBL/GenBank/DDBJ databases">
        <title>Draft genome of Mucuna pruriens seed.</title>
        <authorList>
            <person name="Nnadi N.E."/>
            <person name="Vos R."/>
            <person name="Hasami M.H."/>
            <person name="Devisetty U.K."/>
            <person name="Aguiy J.C."/>
        </authorList>
    </citation>
    <scope>NUCLEOTIDE SEQUENCE [LARGE SCALE GENOMIC DNA]</scope>
    <source>
        <strain evidence="2">JCA_2017</strain>
    </source>
</reference>
<accession>A0A371F546</accession>
<proteinExistence type="predicted"/>
<dbReference type="STRING" id="157652.A0A371F546"/>
<feature type="domain" description="Reverse transcriptase Ty1/copia-type" evidence="1">
    <location>
        <begin position="30"/>
        <end position="90"/>
    </location>
</feature>
<dbReference type="Proteomes" id="UP000257109">
    <property type="component" value="Unassembled WGS sequence"/>
</dbReference>
<evidence type="ECO:0000259" key="1">
    <source>
        <dbReference type="Pfam" id="PF07727"/>
    </source>
</evidence>
<dbReference type="Pfam" id="PF07727">
    <property type="entry name" value="RVT_2"/>
    <property type="match status" value="1"/>
</dbReference>
<evidence type="ECO:0000313" key="2">
    <source>
        <dbReference type="EMBL" id="RDX73399.1"/>
    </source>
</evidence>
<sequence length="92" mass="10585">MDCDPVTFEETSSDENYIKTMDDEIYAIENNEMPIGVKLVYKTKYNPNGEIDRFKARLVAKGYKQKSSIDYFEVFAPVARLDTIHIIISLLA</sequence>
<name>A0A371F546_MUCPR</name>
<dbReference type="EMBL" id="QJKJ01010543">
    <property type="protein sequence ID" value="RDX73399.1"/>
    <property type="molecule type" value="Genomic_DNA"/>
</dbReference>
<organism evidence="2 3">
    <name type="scientific">Mucuna pruriens</name>
    <name type="common">Velvet bean</name>
    <name type="synonym">Dolichos pruriens</name>
    <dbReference type="NCBI Taxonomy" id="157652"/>
    <lineage>
        <taxon>Eukaryota</taxon>
        <taxon>Viridiplantae</taxon>
        <taxon>Streptophyta</taxon>
        <taxon>Embryophyta</taxon>
        <taxon>Tracheophyta</taxon>
        <taxon>Spermatophyta</taxon>
        <taxon>Magnoliopsida</taxon>
        <taxon>eudicotyledons</taxon>
        <taxon>Gunneridae</taxon>
        <taxon>Pentapetalae</taxon>
        <taxon>rosids</taxon>
        <taxon>fabids</taxon>
        <taxon>Fabales</taxon>
        <taxon>Fabaceae</taxon>
        <taxon>Papilionoideae</taxon>
        <taxon>50 kb inversion clade</taxon>
        <taxon>NPAAA clade</taxon>
        <taxon>indigoferoid/millettioid clade</taxon>
        <taxon>Phaseoleae</taxon>
        <taxon>Mucuna</taxon>
    </lineage>
</organism>
<keyword evidence="3" id="KW-1185">Reference proteome</keyword>
<dbReference type="OrthoDB" id="1917367at2759"/>
<gene>
    <name evidence="2" type="ORF">CR513_46998</name>
</gene>
<dbReference type="AlphaFoldDB" id="A0A371F546"/>
<protein>
    <submittedName>
        <fullName evidence="2">Mitochondrial protein</fullName>
    </submittedName>
</protein>
<feature type="non-terminal residue" evidence="2">
    <location>
        <position position="1"/>
    </location>
</feature>
<dbReference type="InterPro" id="IPR013103">
    <property type="entry name" value="RVT_2"/>
</dbReference>
<evidence type="ECO:0000313" key="3">
    <source>
        <dbReference type="Proteomes" id="UP000257109"/>
    </source>
</evidence>
<comment type="caution">
    <text evidence="2">The sequence shown here is derived from an EMBL/GenBank/DDBJ whole genome shotgun (WGS) entry which is preliminary data.</text>
</comment>